<dbReference type="AlphaFoldDB" id="A0A9Y3RFP5"/>
<feature type="compositionally biased region" description="Polar residues" evidence="1">
    <location>
        <begin position="182"/>
        <end position="192"/>
    </location>
</feature>
<feature type="compositionally biased region" description="Polar residues" evidence="1">
    <location>
        <begin position="41"/>
        <end position="52"/>
    </location>
</feature>
<accession>A0A9Y3RFP5</accession>
<dbReference type="RefSeq" id="XP_005739144.1">
    <property type="nucleotide sequence ID" value="XM_005739087.1"/>
</dbReference>
<feature type="region of interest" description="Disordered" evidence="1">
    <location>
        <begin position="1"/>
        <end position="219"/>
    </location>
</feature>
<dbReference type="Proteomes" id="UP000695023">
    <property type="component" value="Unplaced"/>
</dbReference>
<gene>
    <name evidence="3" type="primary">LOC102216253</name>
</gene>
<reference evidence="3" key="1">
    <citation type="submission" date="2025-08" db="UniProtKB">
        <authorList>
            <consortium name="RefSeq"/>
        </authorList>
    </citation>
    <scope>IDENTIFICATION</scope>
</reference>
<feature type="compositionally biased region" description="Basic residues" evidence="1">
    <location>
        <begin position="106"/>
        <end position="119"/>
    </location>
</feature>
<keyword evidence="2" id="KW-1185">Reference proteome</keyword>
<proteinExistence type="predicted"/>
<dbReference type="GeneID" id="102216253"/>
<feature type="compositionally biased region" description="Low complexity" evidence="1">
    <location>
        <begin position="136"/>
        <end position="181"/>
    </location>
</feature>
<protein>
    <submittedName>
        <fullName evidence="3">Uncharacterized protein</fullName>
    </submittedName>
</protein>
<sequence length="219" mass="23501">MRLAQRHLLDPMGRQRVDKKSSQTQAAPRQQSPATGRFCASRTSASLTQAQIRSRRRTQQRGVTNQPVVEESSDDVTVGDAEDCEKTEGSEQTLKRSGTGPVCKVVHGRSNHSRVKSFRLLRSVKSPVKQAPPPSSSTVPASSSTVPASSSTVPASSSTVPASSSTLPSTHSPPSTLQPSSVPKSGEQNDSPRTALIKELSSRQQNSFPFRKAKESKLI</sequence>
<name>A0A9Y3RFP5_9CICH</name>
<evidence type="ECO:0000256" key="1">
    <source>
        <dbReference type="SAM" id="MobiDB-lite"/>
    </source>
</evidence>
<feature type="compositionally biased region" description="Basic and acidic residues" evidence="1">
    <location>
        <begin position="7"/>
        <end position="21"/>
    </location>
</feature>
<evidence type="ECO:0000313" key="2">
    <source>
        <dbReference type="Proteomes" id="UP000695023"/>
    </source>
</evidence>
<organism evidence="2 3">
    <name type="scientific">Pundamilia nyererei</name>
    <dbReference type="NCBI Taxonomy" id="303518"/>
    <lineage>
        <taxon>Eukaryota</taxon>
        <taxon>Metazoa</taxon>
        <taxon>Chordata</taxon>
        <taxon>Craniata</taxon>
        <taxon>Vertebrata</taxon>
        <taxon>Euteleostomi</taxon>
        <taxon>Actinopterygii</taxon>
        <taxon>Neopterygii</taxon>
        <taxon>Teleostei</taxon>
        <taxon>Neoteleostei</taxon>
        <taxon>Acanthomorphata</taxon>
        <taxon>Ovalentaria</taxon>
        <taxon>Cichlomorphae</taxon>
        <taxon>Cichliformes</taxon>
        <taxon>Cichlidae</taxon>
        <taxon>African cichlids</taxon>
        <taxon>Pseudocrenilabrinae</taxon>
        <taxon>Haplochromini</taxon>
        <taxon>Pundamilia</taxon>
    </lineage>
</organism>
<evidence type="ECO:0000313" key="3">
    <source>
        <dbReference type="RefSeq" id="XP_005739144.1"/>
    </source>
</evidence>
<feature type="compositionally biased region" description="Polar residues" evidence="1">
    <location>
        <begin position="22"/>
        <end position="34"/>
    </location>
</feature>